<comment type="caution">
    <text evidence="7">The sequence shown here is derived from an EMBL/GenBank/DDBJ whole genome shotgun (WGS) entry which is preliminary data.</text>
</comment>
<dbReference type="EC" id="2.1.1.297" evidence="1"/>
<accession>A0AAJ1WD70</accession>
<evidence type="ECO:0000313" key="8">
    <source>
        <dbReference type="Proteomes" id="UP001239267"/>
    </source>
</evidence>
<protein>
    <recommendedName>
        <fullName evidence="1">peptide chain release factor N(5)-glutamine methyltransferase</fullName>
        <ecNumber evidence="1">2.1.1.297</ecNumber>
    </recommendedName>
</protein>
<evidence type="ECO:0000256" key="4">
    <source>
        <dbReference type="ARBA" id="ARBA00022691"/>
    </source>
</evidence>
<dbReference type="GO" id="GO:0032259">
    <property type="term" value="P:methylation"/>
    <property type="evidence" value="ECO:0007669"/>
    <property type="project" value="UniProtKB-KW"/>
</dbReference>
<evidence type="ECO:0000256" key="5">
    <source>
        <dbReference type="ARBA" id="ARBA00048391"/>
    </source>
</evidence>
<dbReference type="GO" id="GO:0102559">
    <property type="term" value="F:peptide chain release factor N(5)-glutamine methyltransferase activity"/>
    <property type="evidence" value="ECO:0007669"/>
    <property type="project" value="UniProtKB-EC"/>
</dbReference>
<feature type="domain" description="Methyltransferase small" evidence="6">
    <location>
        <begin position="128"/>
        <end position="202"/>
    </location>
</feature>
<sequence>MGCPEGGVQPPPGSRAVHGQSAPLGFNQIVSRLRSAGCVFAEDEARLLLAGRAGPAELSLSVQRRVEGVPLEHILGWAGFAGGRVVVEPGVFVPRRRTELLVSEALDLLLGEALGLPPDAALPAPPVVVDLCCGSGAVGTAILRSAPHVELHAADIEPAAVRCARRNLEPLGGQVHAGDLFAALPRELRGRIRVLVVNAPYVPTEAIRTMPPEARLYEPAASLDGGPDGLDFHRQVATEGVHWLAPDGHLFIETSEQQAAATSDILAAAGFGTRTVHSEEVDGTVVVGRVAAGTH</sequence>
<keyword evidence="2 7" id="KW-0489">Methyltransferase</keyword>
<dbReference type="Gene3D" id="3.40.50.150">
    <property type="entry name" value="Vaccinia Virus protein VP39"/>
    <property type="match status" value="1"/>
</dbReference>
<proteinExistence type="predicted"/>
<dbReference type="InterPro" id="IPR050320">
    <property type="entry name" value="N5-glutamine_MTase"/>
</dbReference>
<dbReference type="PANTHER" id="PTHR18895:SF74">
    <property type="entry name" value="MTRF1L RELEASE FACTOR GLUTAMINE METHYLTRANSFERASE"/>
    <property type="match status" value="1"/>
</dbReference>
<evidence type="ECO:0000259" key="6">
    <source>
        <dbReference type="Pfam" id="PF05175"/>
    </source>
</evidence>
<evidence type="ECO:0000256" key="1">
    <source>
        <dbReference type="ARBA" id="ARBA00012771"/>
    </source>
</evidence>
<dbReference type="PANTHER" id="PTHR18895">
    <property type="entry name" value="HEMK METHYLTRANSFERASE"/>
    <property type="match status" value="1"/>
</dbReference>
<dbReference type="InterPro" id="IPR022446">
    <property type="entry name" value="MeTrfrase_put"/>
</dbReference>
<keyword evidence="4" id="KW-0949">S-adenosyl-L-methionine</keyword>
<name>A0AAJ1WD70_9MICC</name>
<dbReference type="EMBL" id="JAUSTB010000004">
    <property type="protein sequence ID" value="MDQ0145844.1"/>
    <property type="molecule type" value="Genomic_DNA"/>
</dbReference>
<organism evidence="7 8">
    <name type="scientific">Pseudarthrobacter niigatensis</name>
    <dbReference type="NCBI Taxonomy" id="369935"/>
    <lineage>
        <taxon>Bacteria</taxon>
        <taxon>Bacillati</taxon>
        <taxon>Actinomycetota</taxon>
        <taxon>Actinomycetes</taxon>
        <taxon>Micrococcales</taxon>
        <taxon>Micrococcaceae</taxon>
        <taxon>Pseudarthrobacter</taxon>
    </lineage>
</organism>
<keyword evidence="3 7" id="KW-0808">Transferase</keyword>
<reference evidence="7 8" key="1">
    <citation type="submission" date="2023-07" db="EMBL/GenBank/DDBJ databases">
        <title>Sorghum-associated microbial communities from plants grown in Nebraska, USA.</title>
        <authorList>
            <person name="Schachtman D."/>
        </authorList>
    </citation>
    <scope>NUCLEOTIDE SEQUENCE [LARGE SCALE GENOMIC DNA]</scope>
    <source>
        <strain evidence="7 8">DS1001</strain>
    </source>
</reference>
<comment type="catalytic activity">
    <reaction evidence="5">
        <text>L-glutaminyl-[peptide chain release factor] + S-adenosyl-L-methionine = N(5)-methyl-L-glutaminyl-[peptide chain release factor] + S-adenosyl-L-homocysteine + H(+)</text>
        <dbReference type="Rhea" id="RHEA:42896"/>
        <dbReference type="Rhea" id="RHEA-COMP:10271"/>
        <dbReference type="Rhea" id="RHEA-COMP:10272"/>
        <dbReference type="ChEBI" id="CHEBI:15378"/>
        <dbReference type="ChEBI" id="CHEBI:30011"/>
        <dbReference type="ChEBI" id="CHEBI:57856"/>
        <dbReference type="ChEBI" id="CHEBI:59789"/>
        <dbReference type="ChEBI" id="CHEBI:61891"/>
        <dbReference type="EC" id="2.1.1.297"/>
    </reaction>
</comment>
<dbReference type="InterPro" id="IPR007848">
    <property type="entry name" value="Small_mtfrase_dom"/>
</dbReference>
<dbReference type="InterPro" id="IPR029063">
    <property type="entry name" value="SAM-dependent_MTases_sf"/>
</dbReference>
<evidence type="ECO:0000256" key="2">
    <source>
        <dbReference type="ARBA" id="ARBA00022603"/>
    </source>
</evidence>
<dbReference type="AlphaFoldDB" id="A0AAJ1WD70"/>
<dbReference type="InterPro" id="IPR004556">
    <property type="entry name" value="HemK-like"/>
</dbReference>
<dbReference type="RefSeq" id="WP_307358955.1">
    <property type="nucleotide sequence ID" value="NZ_JAUSTB010000004.1"/>
</dbReference>
<gene>
    <name evidence="7" type="ORF">J2T23_001736</name>
</gene>
<dbReference type="SUPFAM" id="SSF53335">
    <property type="entry name" value="S-adenosyl-L-methionine-dependent methyltransferases"/>
    <property type="match status" value="1"/>
</dbReference>
<dbReference type="NCBIfam" id="TIGR00536">
    <property type="entry name" value="hemK_fam"/>
    <property type="match status" value="1"/>
</dbReference>
<dbReference type="Proteomes" id="UP001239267">
    <property type="component" value="Unassembled WGS sequence"/>
</dbReference>
<dbReference type="NCBIfam" id="TIGR03704">
    <property type="entry name" value="PrmC_rel_meth"/>
    <property type="match status" value="1"/>
</dbReference>
<keyword evidence="8" id="KW-1185">Reference proteome</keyword>
<evidence type="ECO:0000313" key="7">
    <source>
        <dbReference type="EMBL" id="MDQ0145844.1"/>
    </source>
</evidence>
<dbReference type="Pfam" id="PF05175">
    <property type="entry name" value="MTS"/>
    <property type="match status" value="1"/>
</dbReference>
<evidence type="ECO:0000256" key="3">
    <source>
        <dbReference type="ARBA" id="ARBA00022679"/>
    </source>
</evidence>